<feature type="signal peptide" evidence="1">
    <location>
        <begin position="1"/>
        <end position="23"/>
    </location>
</feature>
<evidence type="ECO:0000313" key="3">
    <source>
        <dbReference type="Proteomes" id="UP000216033"/>
    </source>
</evidence>
<evidence type="ECO:0000313" key="2">
    <source>
        <dbReference type="EMBL" id="PAL19989.1"/>
    </source>
</evidence>
<gene>
    <name evidence="2" type="ORF">B9K05_13480</name>
</gene>
<organism evidence="2 3">
    <name type="scientific">Acetobacter syzygii</name>
    <dbReference type="NCBI Taxonomy" id="146476"/>
    <lineage>
        <taxon>Bacteria</taxon>
        <taxon>Pseudomonadati</taxon>
        <taxon>Pseudomonadota</taxon>
        <taxon>Alphaproteobacteria</taxon>
        <taxon>Acetobacterales</taxon>
        <taxon>Acetobacteraceae</taxon>
        <taxon>Acetobacter</taxon>
    </lineage>
</organism>
<proteinExistence type="predicted"/>
<comment type="caution">
    <text evidence="2">The sequence shown here is derived from an EMBL/GenBank/DDBJ whole genome shotgun (WGS) entry which is preliminary data.</text>
</comment>
<dbReference type="EMBL" id="NDFP01000027">
    <property type="protein sequence ID" value="PAL19989.1"/>
    <property type="molecule type" value="Genomic_DNA"/>
</dbReference>
<keyword evidence="1" id="KW-0732">Signal</keyword>
<reference evidence="2 3" key="1">
    <citation type="submission" date="2017-04" db="EMBL/GenBank/DDBJ databases">
        <title>Kefir bacterial isolates.</title>
        <authorList>
            <person name="Kim Y."/>
            <person name="Blasche S."/>
            <person name="Patil K.R."/>
        </authorList>
    </citation>
    <scope>NUCLEOTIDE SEQUENCE [LARGE SCALE GENOMIC DNA]</scope>
    <source>
        <strain evidence="2 3">KR-2</strain>
    </source>
</reference>
<accession>A0A270B4R0</accession>
<evidence type="ECO:0000256" key="1">
    <source>
        <dbReference type="SAM" id="SignalP"/>
    </source>
</evidence>
<feature type="chain" id="PRO_5012831582" evidence="1">
    <location>
        <begin position="24"/>
        <end position="70"/>
    </location>
</feature>
<protein>
    <submittedName>
        <fullName evidence="2">Uncharacterized protein</fullName>
    </submittedName>
</protein>
<dbReference type="AlphaFoldDB" id="A0A270B4R0"/>
<keyword evidence="3" id="KW-1185">Reference proteome</keyword>
<name>A0A270B4R0_9PROT</name>
<dbReference type="Proteomes" id="UP000216033">
    <property type="component" value="Unassembled WGS sequence"/>
</dbReference>
<sequence>MKTAMKYLNTVMLLTVLSLFICAASPAPSSGITIPLYPTDVLPSLSVPETRAKIGDTDETMVFNLTCSPA</sequence>